<accession>A0ABY7ITH7</accession>
<dbReference type="EMBL" id="CP114203">
    <property type="protein sequence ID" value="WAU02108.1"/>
    <property type="molecule type" value="Genomic_DNA"/>
</dbReference>
<dbReference type="Proteomes" id="UP001210169">
    <property type="component" value="Chromosome"/>
</dbReference>
<gene>
    <name evidence="1" type="ORF">STRNI_000065</name>
</gene>
<keyword evidence="2" id="KW-1185">Reference proteome</keyword>
<evidence type="ECO:0008006" key="3">
    <source>
        <dbReference type="Google" id="ProtNLM"/>
    </source>
</evidence>
<organism evidence="1 2">
    <name type="scientific">Streptomyces nigrescens</name>
    <dbReference type="NCBI Taxonomy" id="1920"/>
    <lineage>
        <taxon>Bacteria</taxon>
        <taxon>Bacillati</taxon>
        <taxon>Actinomycetota</taxon>
        <taxon>Actinomycetes</taxon>
        <taxon>Kitasatosporales</taxon>
        <taxon>Streptomycetaceae</taxon>
        <taxon>Streptomyces</taxon>
    </lineage>
</organism>
<evidence type="ECO:0000313" key="1">
    <source>
        <dbReference type="EMBL" id="WAU02108.1"/>
    </source>
</evidence>
<protein>
    <recommendedName>
        <fullName evidence="3">Transposase</fullName>
    </recommendedName>
</protein>
<dbReference type="RefSeq" id="WP_277410276.1">
    <property type="nucleotide sequence ID" value="NZ_CP114203.1"/>
</dbReference>
<proteinExistence type="predicted"/>
<dbReference type="GeneID" id="301329286"/>
<reference evidence="1 2" key="1">
    <citation type="submission" date="2022-12" db="EMBL/GenBank/DDBJ databases">
        <authorList>
            <person name="Ruckert C."/>
            <person name="Busche T."/>
            <person name="Kalinowski J."/>
            <person name="Wittmann C."/>
        </authorList>
    </citation>
    <scope>NUCLEOTIDE SEQUENCE [LARGE SCALE GENOMIC DNA]</scope>
    <source>
        <strain evidence="1 2">DSM 40276</strain>
    </source>
</reference>
<evidence type="ECO:0000313" key="2">
    <source>
        <dbReference type="Proteomes" id="UP001210169"/>
    </source>
</evidence>
<sequence length="43" mass="4752">MRDARNQRITAPKWVRRWRTEGVAGLRSAIVEAGYGVADPVAA</sequence>
<name>A0ABY7ITH7_STRNI</name>